<organism evidence="1">
    <name type="scientific">Anguilla anguilla</name>
    <name type="common">European freshwater eel</name>
    <name type="synonym">Muraena anguilla</name>
    <dbReference type="NCBI Taxonomy" id="7936"/>
    <lineage>
        <taxon>Eukaryota</taxon>
        <taxon>Metazoa</taxon>
        <taxon>Chordata</taxon>
        <taxon>Craniata</taxon>
        <taxon>Vertebrata</taxon>
        <taxon>Euteleostomi</taxon>
        <taxon>Actinopterygii</taxon>
        <taxon>Neopterygii</taxon>
        <taxon>Teleostei</taxon>
        <taxon>Anguilliformes</taxon>
        <taxon>Anguillidae</taxon>
        <taxon>Anguilla</taxon>
    </lineage>
</organism>
<reference evidence="1" key="2">
    <citation type="journal article" date="2015" name="Fish Shellfish Immunol.">
        <title>Early steps in the European eel (Anguilla anguilla)-Vibrio vulnificus interaction in the gills: Role of the RtxA13 toxin.</title>
        <authorList>
            <person name="Callol A."/>
            <person name="Pajuelo D."/>
            <person name="Ebbesson L."/>
            <person name="Teles M."/>
            <person name="MacKenzie S."/>
            <person name="Amaro C."/>
        </authorList>
    </citation>
    <scope>NUCLEOTIDE SEQUENCE</scope>
</reference>
<evidence type="ECO:0000313" key="1">
    <source>
        <dbReference type="EMBL" id="JAH50685.1"/>
    </source>
</evidence>
<proteinExistence type="predicted"/>
<dbReference type="EMBL" id="GBXM01057892">
    <property type="protein sequence ID" value="JAH50685.1"/>
    <property type="molecule type" value="Transcribed_RNA"/>
</dbReference>
<reference evidence="1" key="1">
    <citation type="submission" date="2014-11" db="EMBL/GenBank/DDBJ databases">
        <authorList>
            <person name="Amaro Gonzalez C."/>
        </authorList>
    </citation>
    <scope>NUCLEOTIDE SEQUENCE</scope>
</reference>
<protein>
    <submittedName>
        <fullName evidence="1">Uncharacterized protein</fullName>
    </submittedName>
</protein>
<dbReference type="AlphaFoldDB" id="A0A0E9TCP9"/>
<name>A0A0E9TCP9_ANGAN</name>
<sequence>MGLISHFSASAQGVSRSLALLQRV</sequence>
<accession>A0A0E9TCP9</accession>